<organism evidence="1 2">
    <name type="scientific">Penicillium arizonense</name>
    <dbReference type="NCBI Taxonomy" id="1835702"/>
    <lineage>
        <taxon>Eukaryota</taxon>
        <taxon>Fungi</taxon>
        <taxon>Dikarya</taxon>
        <taxon>Ascomycota</taxon>
        <taxon>Pezizomycotina</taxon>
        <taxon>Eurotiomycetes</taxon>
        <taxon>Eurotiomycetidae</taxon>
        <taxon>Eurotiales</taxon>
        <taxon>Aspergillaceae</taxon>
        <taxon>Penicillium</taxon>
    </lineage>
</organism>
<reference evidence="1 2" key="1">
    <citation type="journal article" date="2016" name="Sci. Rep.">
        <title>Penicillium arizonense, a new, genome sequenced fungal species, reveals a high chemical diversity in secreted metabolites.</title>
        <authorList>
            <person name="Grijseels S."/>
            <person name="Nielsen J.C."/>
            <person name="Randelovic M."/>
            <person name="Nielsen J."/>
            <person name="Nielsen K.F."/>
            <person name="Workman M."/>
            <person name="Frisvad J.C."/>
        </authorList>
    </citation>
    <scope>NUCLEOTIDE SEQUENCE [LARGE SCALE GENOMIC DNA]</scope>
    <source>
        <strain evidence="1 2">CBS 141311</strain>
    </source>
</reference>
<protein>
    <submittedName>
        <fullName evidence="1">Uncharacterized protein</fullName>
    </submittedName>
</protein>
<dbReference type="EMBL" id="LXJU01000012">
    <property type="protein sequence ID" value="OGE51695.1"/>
    <property type="molecule type" value="Genomic_DNA"/>
</dbReference>
<keyword evidence="2" id="KW-1185">Reference proteome</keyword>
<gene>
    <name evidence="1" type="ORF">PENARI_c012G09978</name>
</gene>
<comment type="caution">
    <text evidence="1">The sequence shown here is derived from an EMBL/GenBank/DDBJ whole genome shotgun (WGS) entry which is preliminary data.</text>
</comment>
<dbReference type="GeneID" id="34577761"/>
<evidence type="ECO:0000313" key="2">
    <source>
        <dbReference type="Proteomes" id="UP000177622"/>
    </source>
</evidence>
<dbReference type="OrthoDB" id="4347872at2759"/>
<dbReference type="Proteomes" id="UP000177622">
    <property type="component" value="Unassembled WGS sequence"/>
</dbReference>
<sequence length="216" mass="24308">MYKSIQPASSSFGSPNPASPWHTLRPLIISFTQTMNPAVITAIERSESCIIWDLKAVRHLMRVLKLWALNNVPGHVIGAFLKLVLYGRDYHINEMLTKMVTEGKSNMYIAREVMAFYQIWDDSYRFPLWETLVDDDGADENLIAPGPAIKQGQDQNVRSTLAEVNVASSAVAAAEHARRVAKQMILTEWPFFVSDLDDAQIDELAYHLKNGEKGTD</sequence>
<accession>A0A1F5LEX9</accession>
<evidence type="ECO:0000313" key="1">
    <source>
        <dbReference type="EMBL" id="OGE51695.1"/>
    </source>
</evidence>
<dbReference type="RefSeq" id="XP_022487139.1">
    <property type="nucleotide sequence ID" value="XM_022633027.1"/>
</dbReference>
<name>A0A1F5LEX9_PENAI</name>
<dbReference type="AlphaFoldDB" id="A0A1F5LEX9"/>
<proteinExistence type="predicted"/>